<comment type="caution">
    <text evidence="1">The sequence shown here is derived from an EMBL/GenBank/DDBJ whole genome shotgun (WGS) entry which is preliminary data.</text>
</comment>
<accession>A0AAE2CY31</accession>
<dbReference type="AlphaFoldDB" id="A0AAE2CY31"/>
<reference evidence="1" key="1">
    <citation type="submission" date="2020-06" db="EMBL/GenBank/DDBJ databases">
        <authorList>
            <person name="Li T."/>
            <person name="Hu X."/>
            <person name="Zhang T."/>
            <person name="Song X."/>
            <person name="Zhang H."/>
            <person name="Dai N."/>
            <person name="Sheng W."/>
            <person name="Hou X."/>
            <person name="Wei L."/>
        </authorList>
    </citation>
    <scope>NUCLEOTIDE SEQUENCE</scope>
    <source>
        <strain evidence="1">3651</strain>
        <tissue evidence="1">Leaf</tissue>
    </source>
</reference>
<dbReference type="EMBL" id="JACGWO010000001">
    <property type="protein sequence ID" value="KAK4438812.1"/>
    <property type="molecule type" value="Genomic_DNA"/>
</dbReference>
<reference evidence="1" key="2">
    <citation type="journal article" date="2024" name="Plant">
        <title>Genomic evolution and insights into agronomic trait innovations of Sesamum species.</title>
        <authorList>
            <person name="Miao H."/>
            <person name="Wang L."/>
            <person name="Qu L."/>
            <person name="Liu H."/>
            <person name="Sun Y."/>
            <person name="Le M."/>
            <person name="Wang Q."/>
            <person name="Wei S."/>
            <person name="Zheng Y."/>
            <person name="Lin W."/>
            <person name="Duan Y."/>
            <person name="Cao H."/>
            <person name="Xiong S."/>
            <person name="Wang X."/>
            <person name="Wei L."/>
            <person name="Li C."/>
            <person name="Ma Q."/>
            <person name="Ju M."/>
            <person name="Zhao R."/>
            <person name="Li G."/>
            <person name="Mu C."/>
            <person name="Tian Q."/>
            <person name="Mei H."/>
            <person name="Zhang T."/>
            <person name="Gao T."/>
            <person name="Zhang H."/>
        </authorList>
    </citation>
    <scope>NUCLEOTIDE SEQUENCE</scope>
    <source>
        <strain evidence="1">3651</strain>
    </source>
</reference>
<evidence type="ECO:0000313" key="2">
    <source>
        <dbReference type="Proteomes" id="UP001293254"/>
    </source>
</evidence>
<evidence type="ECO:0000313" key="1">
    <source>
        <dbReference type="EMBL" id="KAK4438812.1"/>
    </source>
</evidence>
<dbReference type="Proteomes" id="UP001293254">
    <property type="component" value="Unassembled WGS sequence"/>
</dbReference>
<gene>
    <name evidence="1" type="ORF">Salat_0215800</name>
</gene>
<sequence length="184" mass="20426">MGQFRVRRENHHAINCALRDVNKTHDTKNQNLGFVTAVDSVWREFCREKKLARCYVNAYEDLLEELCMLFEAPPADPPAEDAPLVAFGADAQPIEGWVDPAPVAIEGAPTIQLVVHVIFDRSDSSSSLWRFIDDYYGSDGDADSVLPPPGVPTSISKKNFTARDKSPNGHSQVRLVLLLPTPPR</sequence>
<proteinExistence type="predicted"/>
<keyword evidence="2" id="KW-1185">Reference proteome</keyword>
<protein>
    <submittedName>
        <fullName evidence="1">Uncharacterized protein</fullName>
    </submittedName>
</protein>
<organism evidence="1 2">
    <name type="scientific">Sesamum alatum</name>
    <dbReference type="NCBI Taxonomy" id="300844"/>
    <lineage>
        <taxon>Eukaryota</taxon>
        <taxon>Viridiplantae</taxon>
        <taxon>Streptophyta</taxon>
        <taxon>Embryophyta</taxon>
        <taxon>Tracheophyta</taxon>
        <taxon>Spermatophyta</taxon>
        <taxon>Magnoliopsida</taxon>
        <taxon>eudicotyledons</taxon>
        <taxon>Gunneridae</taxon>
        <taxon>Pentapetalae</taxon>
        <taxon>asterids</taxon>
        <taxon>lamiids</taxon>
        <taxon>Lamiales</taxon>
        <taxon>Pedaliaceae</taxon>
        <taxon>Sesamum</taxon>
    </lineage>
</organism>
<name>A0AAE2CY31_9LAMI</name>